<keyword evidence="9" id="KW-1185">Reference proteome</keyword>
<protein>
    <submittedName>
        <fullName evidence="8">3-phenylpropionate/trans-cinnamate dioxygenase ferredoxin subunit</fullName>
    </submittedName>
</protein>
<feature type="domain" description="Rieske" evidence="7">
    <location>
        <begin position="4"/>
        <end position="99"/>
    </location>
</feature>
<proteinExistence type="inferred from homology"/>
<dbReference type="OrthoDB" id="593800at2"/>
<keyword evidence="8" id="KW-0223">Dioxygenase</keyword>
<dbReference type="STRING" id="407022.SAMN05661044_00740"/>
<evidence type="ECO:0000256" key="4">
    <source>
        <dbReference type="ARBA" id="ARBA00023014"/>
    </source>
</evidence>
<dbReference type="AlphaFoldDB" id="A0A1H7IKM3"/>
<keyword evidence="4" id="KW-0411">Iron-sulfur</keyword>
<dbReference type="SUPFAM" id="SSF50022">
    <property type="entry name" value="ISP domain"/>
    <property type="match status" value="1"/>
</dbReference>
<dbReference type="EMBL" id="FOAF01000001">
    <property type="protein sequence ID" value="SEK63051.1"/>
    <property type="molecule type" value="Genomic_DNA"/>
</dbReference>
<comment type="similarity">
    <text evidence="6">Belongs to the bacterial ring-hydroxylating dioxygenase ferredoxin component family.</text>
</comment>
<evidence type="ECO:0000313" key="9">
    <source>
        <dbReference type="Proteomes" id="UP000199421"/>
    </source>
</evidence>
<sequence>MINWYRIEDHLIPAENAINKIKLAGKNICLINHENNYFATSSKCPHAGADLSEGWCASGKLICPYHRHAFDLKNGRGAIGQGNYISVYPLEKRGGEWFIGIKLTFIQKLFKK</sequence>
<organism evidence="8 9">
    <name type="scientific">Olivibacter domesticus</name>
    <name type="common">Pseudosphingobacterium domesticum</name>
    <dbReference type="NCBI Taxonomy" id="407022"/>
    <lineage>
        <taxon>Bacteria</taxon>
        <taxon>Pseudomonadati</taxon>
        <taxon>Bacteroidota</taxon>
        <taxon>Sphingobacteriia</taxon>
        <taxon>Sphingobacteriales</taxon>
        <taxon>Sphingobacteriaceae</taxon>
        <taxon>Olivibacter</taxon>
    </lineage>
</organism>
<dbReference type="Gene3D" id="2.102.10.10">
    <property type="entry name" value="Rieske [2Fe-2S] iron-sulphur domain"/>
    <property type="match status" value="1"/>
</dbReference>
<gene>
    <name evidence="8" type="ORF">SAMN05661044_00740</name>
</gene>
<dbReference type="GO" id="GO:0051537">
    <property type="term" value="F:2 iron, 2 sulfur cluster binding"/>
    <property type="evidence" value="ECO:0007669"/>
    <property type="project" value="UniProtKB-KW"/>
</dbReference>
<comment type="cofactor">
    <cofactor evidence="5">
        <name>[2Fe-2S] cluster</name>
        <dbReference type="ChEBI" id="CHEBI:190135"/>
    </cofactor>
</comment>
<dbReference type="PANTHER" id="PTHR21496:SF0">
    <property type="entry name" value="RIESKE DOMAIN-CONTAINING PROTEIN"/>
    <property type="match status" value="1"/>
</dbReference>
<evidence type="ECO:0000256" key="2">
    <source>
        <dbReference type="ARBA" id="ARBA00022723"/>
    </source>
</evidence>
<accession>A0A1H7IKM3</accession>
<name>A0A1H7IKM3_OLID1</name>
<dbReference type="GO" id="GO:0046872">
    <property type="term" value="F:metal ion binding"/>
    <property type="evidence" value="ECO:0007669"/>
    <property type="project" value="UniProtKB-KW"/>
</dbReference>
<evidence type="ECO:0000256" key="1">
    <source>
        <dbReference type="ARBA" id="ARBA00022714"/>
    </source>
</evidence>
<dbReference type="InterPro" id="IPR017941">
    <property type="entry name" value="Rieske_2Fe-2S"/>
</dbReference>
<evidence type="ECO:0000256" key="5">
    <source>
        <dbReference type="ARBA" id="ARBA00034078"/>
    </source>
</evidence>
<evidence type="ECO:0000256" key="3">
    <source>
        <dbReference type="ARBA" id="ARBA00023004"/>
    </source>
</evidence>
<keyword evidence="3" id="KW-0408">Iron</keyword>
<evidence type="ECO:0000313" key="8">
    <source>
        <dbReference type="EMBL" id="SEK63051.1"/>
    </source>
</evidence>
<keyword evidence="8" id="KW-0560">Oxidoreductase</keyword>
<dbReference type="PANTHER" id="PTHR21496">
    <property type="entry name" value="FERREDOXIN-RELATED"/>
    <property type="match status" value="1"/>
</dbReference>
<dbReference type="GO" id="GO:0051213">
    <property type="term" value="F:dioxygenase activity"/>
    <property type="evidence" value="ECO:0007669"/>
    <property type="project" value="UniProtKB-KW"/>
</dbReference>
<dbReference type="Proteomes" id="UP000199421">
    <property type="component" value="Unassembled WGS sequence"/>
</dbReference>
<keyword evidence="1" id="KW-0001">2Fe-2S</keyword>
<reference evidence="9" key="1">
    <citation type="submission" date="2016-10" db="EMBL/GenBank/DDBJ databases">
        <authorList>
            <person name="Varghese N."/>
            <person name="Submissions S."/>
        </authorList>
    </citation>
    <scope>NUCLEOTIDE SEQUENCE [LARGE SCALE GENOMIC DNA]</scope>
    <source>
        <strain evidence="9">DSM 18733</strain>
    </source>
</reference>
<dbReference type="PROSITE" id="PS51296">
    <property type="entry name" value="RIESKE"/>
    <property type="match status" value="1"/>
</dbReference>
<evidence type="ECO:0000259" key="7">
    <source>
        <dbReference type="PROSITE" id="PS51296"/>
    </source>
</evidence>
<evidence type="ECO:0000256" key="6">
    <source>
        <dbReference type="ARBA" id="ARBA00038001"/>
    </source>
</evidence>
<dbReference type="InterPro" id="IPR036922">
    <property type="entry name" value="Rieske_2Fe-2S_sf"/>
</dbReference>
<keyword evidence="2" id="KW-0479">Metal-binding</keyword>
<dbReference type="RefSeq" id="WP_093318468.1">
    <property type="nucleotide sequence ID" value="NZ_FOAF01000001.1"/>
</dbReference>
<dbReference type="Pfam" id="PF00355">
    <property type="entry name" value="Rieske"/>
    <property type="match status" value="1"/>
</dbReference>